<sequence length="63" mass="7536">MKIKGQWIYLYRTVNPKGNTFDFHLSKTRISKATKHFPRKACSIRYNSLRNLYALLSFTLFLH</sequence>
<protein>
    <submittedName>
        <fullName evidence="2">DDE-type integrase/transposase/recombinase</fullName>
    </submittedName>
</protein>
<name>A0A7T2V882_9BACI</name>
<keyword evidence="3" id="KW-1185">Reference proteome</keyword>
<accession>A0A7T2V882</accession>
<proteinExistence type="predicted"/>
<dbReference type="Pfam" id="PF13610">
    <property type="entry name" value="DDE_Tnp_IS240"/>
    <property type="match status" value="1"/>
</dbReference>
<evidence type="ECO:0000313" key="2">
    <source>
        <dbReference type="EMBL" id="QPR80392.1"/>
    </source>
</evidence>
<feature type="domain" description="DDE" evidence="1">
    <location>
        <begin position="1"/>
        <end position="43"/>
    </location>
</feature>
<reference evidence="2 3" key="1">
    <citation type="submission" date="2020-12" db="EMBL/GenBank/DDBJ databases">
        <title>FDA dAtabase for Regulatory Grade micrObial Sequences (FDA-ARGOS): Supporting development and validation of Infectious Disease Dx tests.</title>
        <authorList>
            <person name="Nelson B."/>
            <person name="Plummer A."/>
            <person name="Tallon L."/>
            <person name="Sadzewicz L."/>
            <person name="Zhao X."/>
            <person name="Boylan J."/>
            <person name="Ott S."/>
            <person name="Bowen H."/>
            <person name="Vavikolanu K."/>
            <person name="Mehta A."/>
            <person name="Aluvathingal J."/>
            <person name="Nadendla S."/>
            <person name="Myers T."/>
            <person name="Yan Y."/>
            <person name="Sichtig H."/>
        </authorList>
    </citation>
    <scope>NUCLEOTIDE SEQUENCE [LARGE SCALE GENOMIC DNA]</scope>
    <source>
        <strain evidence="2 3">FDAARGOS_920</strain>
    </source>
</reference>
<evidence type="ECO:0000259" key="1">
    <source>
        <dbReference type="Pfam" id="PF13610"/>
    </source>
</evidence>
<dbReference type="InterPro" id="IPR032874">
    <property type="entry name" value="DDE_dom"/>
</dbReference>
<organism evidence="2 3">
    <name type="scientific">Bacillus tropicus</name>
    <dbReference type="NCBI Taxonomy" id="2026188"/>
    <lineage>
        <taxon>Bacteria</taxon>
        <taxon>Bacillati</taxon>
        <taxon>Bacillota</taxon>
        <taxon>Bacilli</taxon>
        <taxon>Bacillales</taxon>
        <taxon>Bacillaceae</taxon>
        <taxon>Bacillus</taxon>
        <taxon>Bacillus cereus group</taxon>
    </lineage>
</organism>
<evidence type="ECO:0000313" key="3">
    <source>
        <dbReference type="Proteomes" id="UP000594791"/>
    </source>
</evidence>
<dbReference type="EMBL" id="CP065739">
    <property type="protein sequence ID" value="QPR80392.1"/>
    <property type="molecule type" value="Genomic_DNA"/>
</dbReference>
<dbReference type="Proteomes" id="UP000594791">
    <property type="component" value="Chromosome"/>
</dbReference>
<gene>
    <name evidence="2" type="ORF">I6G77_24675</name>
</gene>